<feature type="domain" description="Pterin-binding" evidence="2">
    <location>
        <begin position="1"/>
        <end position="128"/>
    </location>
</feature>
<dbReference type="SUPFAM" id="SSF51717">
    <property type="entry name" value="Dihydropteroate synthetase-like"/>
    <property type="match status" value="1"/>
</dbReference>
<dbReference type="InterPro" id="IPR045031">
    <property type="entry name" value="DHP_synth-like"/>
</dbReference>
<keyword evidence="3" id="KW-0808">Transferase</keyword>
<proteinExistence type="predicted"/>
<protein>
    <submittedName>
        <fullName evidence="3">Dihydropteroate synthase</fullName>
        <ecNumber evidence="3">2.5.1.15</ecNumber>
    </submittedName>
</protein>
<feature type="compositionally biased region" description="Basic residues" evidence="1">
    <location>
        <begin position="1"/>
        <end position="22"/>
    </location>
</feature>
<feature type="region of interest" description="Disordered" evidence="1">
    <location>
        <begin position="1"/>
        <end position="44"/>
    </location>
</feature>
<dbReference type="GO" id="GO:0004156">
    <property type="term" value="F:dihydropteroate synthase activity"/>
    <property type="evidence" value="ECO:0007669"/>
    <property type="project" value="UniProtKB-EC"/>
</dbReference>
<sequence length="147" mass="16067">MPRGRPRRGRHRRRRRAPGKSRRGPERRSPAGLSRRPPGTGIRATRVERNWRLLGDLREATAALGRPVLVGVARKAFPGHLLRDPETGRPRPAHPRDTVTSAVSVPAAALGAWCVRVHGVASTADAVRVTARWVPCDAPTPPSAPRF</sequence>
<gene>
    <name evidence="3" type="ORF">ACFYM3_26090</name>
</gene>
<dbReference type="InterPro" id="IPR011005">
    <property type="entry name" value="Dihydropteroate_synth-like_sf"/>
</dbReference>
<accession>A0ABW6LJL5</accession>
<dbReference type="Pfam" id="PF00809">
    <property type="entry name" value="Pterin_bind"/>
    <property type="match status" value="1"/>
</dbReference>
<dbReference type="PANTHER" id="PTHR20941:SF1">
    <property type="entry name" value="FOLIC ACID SYNTHESIS PROTEIN FOL1"/>
    <property type="match status" value="1"/>
</dbReference>
<name>A0ABW6LJL5_9ACTN</name>
<evidence type="ECO:0000313" key="3">
    <source>
        <dbReference type="EMBL" id="MFE9228041.1"/>
    </source>
</evidence>
<keyword evidence="4" id="KW-1185">Reference proteome</keyword>
<evidence type="ECO:0000259" key="2">
    <source>
        <dbReference type="PROSITE" id="PS50972"/>
    </source>
</evidence>
<dbReference type="EC" id="2.5.1.15" evidence="3"/>
<organism evidence="3 4">
    <name type="scientific">Streptomyces massasporeus</name>
    <dbReference type="NCBI Taxonomy" id="67324"/>
    <lineage>
        <taxon>Bacteria</taxon>
        <taxon>Bacillati</taxon>
        <taxon>Actinomycetota</taxon>
        <taxon>Actinomycetes</taxon>
        <taxon>Kitasatosporales</taxon>
        <taxon>Streptomycetaceae</taxon>
        <taxon>Streptomyces</taxon>
    </lineage>
</organism>
<dbReference type="InterPro" id="IPR000489">
    <property type="entry name" value="Pterin-binding_dom"/>
</dbReference>
<dbReference type="EMBL" id="JBIAFP010000016">
    <property type="protein sequence ID" value="MFE9228041.1"/>
    <property type="molecule type" value="Genomic_DNA"/>
</dbReference>
<dbReference type="RefSeq" id="WP_358287763.1">
    <property type="nucleotide sequence ID" value="NZ_JBEYGJ010000032.1"/>
</dbReference>
<dbReference type="Proteomes" id="UP001601288">
    <property type="component" value="Unassembled WGS sequence"/>
</dbReference>
<evidence type="ECO:0000313" key="4">
    <source>
        <dbReference type="Proteomes" id="UP001601288"/>
    </source>
</evidence>
<dbReference type="PROSITE" id="PS50972">
    <property type="entry name" value="PTERIN_BINDING"/>
    <property type="match status" value="1"/>
</dbReference>
<dbReference type="PANTHER" id="PTHR20941">
    <property type="entry name" value="FOLATE SYNTHESIS PROTEINS"/>
    <property type="match status" value="1"/>
</dbReference>
<dbReference type="Gene3D" id="3.20.20.20">
    <property type="entry name" value="Dihydropteroate synthase-like"/>
    <property type="match status" value="1"/>
</dbReference>
<evidence type="ECO:0000256" key="1">
    <source>
        <dbReference type="SAM" id="MobiDB-lite"/>
    </source>
</evidence>
<reference evidence="3 4" key="1">
    <citation type="submission" date="2024-10" db="EMBL/GenBank/DDBJ databases">
        <title>The Natural Products Discovery Center: Release of the First 8490 Sequenced Strains for Exploring Actinobacteria Biosynthetic Diversity.</title>
        <authorList>
            <person name="Kalkreuter E."/>
            <person name="Kautsar S.A."/>
            <person name="Yang D."/>
            <person name="Bader C.D."/>
            <person name="Teijaro C.N."/>
            <person name="Fluegel L."/>
            <person name="Davis C.M."/>
            <person name="Simpson J.R."/>
            <person name="Lauterbach L."/>
            <person name="Steele A.D."/>
            <person name="Gui C."/>
            <person name="Meng S."/>
            <person name="Li G."/>
            <person name="Viehrig K."/>
            <person name="Ye F."/>
            <person name="Su P."/>
            <person name="Kiefer A.F."/>
            <person name="Nichols A."/>
            <person name="Cepeda A.J."/>
            <person name="Yan W."/>
            <person name="Fan B."/>
            <person name="Jiang Y."/>
            <person name="Adhikari A."/>
            <person name="Zheng C.-J."/>
            <person name="Schuster L."/>
            <person name="Cowan T.M."/>
            <person name="Smanski M.J."/>
            <person name="Chevrette M.G."/>
            <person name="De Carvalho L.P.S."/>
            <person name="Shen B."/>
        </authorList>
    </citation>
    <scope>NUCLEOTIDE SEQUENCE [LARGE SCALE GENOMIC DNA]</scope>
    <source>
        <strain evidence="3 4">NPDC007066</strain>
    </source>
</reference>
<comment type="caution">
    <text evidence="3">The sequence shown here is derived from an EMBL/GenBank/DDBJ whole genome shotgun (WGS) entry which is preliminary data.</text>
</comment>